<organism evidence="1 2">
    <name type="scientific">Cyclotella atomus</name>
    <dbReference type="NCBI Taxonomy" id="382360"/>
    <lineage>
        <taxon>Eukaryota</taxon>
        <taxon>Sar</taxon>
        <taxon>Stramenopiles</taxon>
        <taxon>Ochrophyta</taxon>
        <taxon>Bacillariophyta</taxon>
        <taxon>Coscinodiscophyceae</taxon>
        <taxon>Thalassiosirophycidae</taxon>
        <taxon>Stephanodiscales</taxon>
        <taxon>Stephanodiscaceae</taxon>
        <taxon>Cyclotella</taxon>
    </lineage>
</organism>
<reference evidence="1 2" key="1">
    <citation type="submission" date="2024-10" db="EMBL/GenBank/DDBJ databases">
        <title>Updated reference genomes for cyclostephanoid diatoms.</title>
        <authorList>
            <person name="Roberts W.R."/>
            <person name="Alverson A.J."/>
        </authorList>
    </citation>
    <scope>NUCLEOTIDE SEQUENCE [LARGE SCALE GENOMIC DNA]</scope>
    <source>
        <strain evidence="1 2">AJA010-31</strain>
    </source>
</reference>
<gene>
    <name evidence="1" type="ORF">ACHAWO_012489</name>
</gene>
<dbReference type="PANTHER" id="PTHR39290:SF6">
    <property type="entry name" value="S-ADENOSYL-L-METHIONINE-DEPENDENT METHYLTRANSFERASES SUPERFAMILY PROTEIN"/>
    <property type="match status" value="1"/>
</dbReference>
<accession>A0ABD3NF05</accession>
<keyword evidence="2" id="KW-1185">Reference proteome</keyword>
<dbReference type="EMBL" id="JALLPJ020001226">
    <property type="protein sequence ID" value="KAL3773636.1"/>
    <property type="molecule type" value="Genomic_DNA"/>
</dbReference>
<dbReference type="Proteomes" id="UP001530400">
    <property type="component" value="Unassembled WGS sequence"/>
</dbReference>
<dbReference type="PANTHER" id="PTHR39290">
    <property type="entry name" value="C3H1-TYPE DOMAIN-CONTAINING PROTEIN-RELATED"/>
    <property type="match status" value="1"/>
</dbReference>
<protein>
    <recommendedName>
        <fullName evidence="3">DOT1 domain-containing protein</fullName>
    </recommendedName>
</protein>
<sequence>MSPKPLSTLKLLLYKSWLLPYSYLPVPRLLTPKDPVFEYPEFKKGLRHRNKDELKLNKLLSSNELKEARATQNQDKLHSILDQMHKLLYGEGVTPQVREDFLIQNGCTGHTPEVLEYLVELGKGRGFVEIGAGNGQWARALTDCHVGYCERNEKQSGVKISQVEFVQAFDNMEALPISPQIYHNKTQPAHRYFYPNVMQCSSHTDVVQGYAARGRILLIVFPPPSPMALETIQAYVNAHRENDTVVYVGEGKGGANGSNELFDYLLSKKWALLKVMNVKTCPGGKGYEKMFVFKRVQ</sequence>
<comment type="caution">
    <text evidence="1">The sequence shown here is derived from an EMBL/GenBank/DDBJ whole genome shotgun (WGS) entry which is preliminary data.</text>
</comment>
<name>A0ABD3NF05_9STRA</name>
<evidence type="ECO:0000313" key="2">
    <source>
        <dbReference type="Proteomes" id="UP001530400"/>
    </source>
</evidence>
<evidence type="ECO:0000313" key="1">
    <source>
        <dbReference type="EMBL" id="KAL3773636.1"/>
    </source>
</evidence>
<dbReference type="AlphaFoldDB" id="A0ABD3NF05"/>
<proteinExistence type="predicted"/>
<evidence type="ECO:0008006" key="3">
    <source>
        <dbReference type="Google" id="ProtNLM"/>
    </source>
</evidence>